<keyword evidence="6" id="KW-1185">Reference proteome</keyword>
<dbReference type="Proteomes" id="UP000271098">
    <property type="component" value="Unassembled WGS sequence"/>
</dbReference>
<evidence type="ECO:0008006" key="7">
    <source>
        <dbReference type="Google" id="ProtNLM"/>
    </source>
</evidence>
<dbReference type="InterPro" id="IPR036259">
    <property type="entry name" value="MFS_trans_sf"/>
</dbReference>
<evidence type="ECO:0000256" key="3">
    <source>
        <dbReference type="ARBA" id="ARBA00023136"/>
    </source>
</evidence>
<keyword evidence="1 4" id="KW-0812">Transmembrane</keyword>
<feature type="transmembrane region" description="Helical" evidence="4">
    <location>
        <begin position="185"/>
        <end position="206"/>
    </location>
</feature>
<organism evidence="5 6">
    <name type="scientific">Gongylonema pulchrum</name>
    <dbReference type="NCBI Taxonomy" id="637853"/>
    <lineage>
        <taxon>Eukaryota</taxon>
        <taxon>Metazoa</taxon>
        <taxon>Ecdysozoa</taxon>
        <taxon>Nematoda</taxon>
        <taxon>Chromadorea</taxon>
        <taxon>Rhabditida</taxon>
        <taxon>Spirurina</taxon>
        <taxon>Spiruromorpha</taxon>
        <taxon>Spiruroidea</taxon>
        <taxon>Gongylonematidae</taxon>
        <taxon>Gongylonema</taxon>
    </lineage>
</organism>
<proteinExistence type="predicted"/>
<dbReference type="OrthoDB" id="5864447at2759"/>
<reference evidence="5 6" key="1">
    <citation type="submission" date="2018-11" db="EMBL/GenBank/DDBJ databases">
        <authorList>
            <consortium name="Pathogen Informatics"/>
        </authorList>
    </citation>
    <scope>NUCLEOTIDE SEQUENCE [LARGE SCALE GENOMIC DNA]</scope>
</reference>
<dbReference type="PANTHER" id="PTHR23121:SF9">
    <property type="entry name" value="SODIUM-DEPENDENT GLUCOSE TRANSPORTER 1"/>
    <property type="match status" value="1"/>
</dbReference>
<feature type="transmembrane region" description="Helical" evidence="4">
    <location>
        <begin position="125"/>
        <end position="144"/>
    </location>
</feature>
<feature type="transmembrane region" description="Helical" evidence="4">
    <location>
        <begin position="94"/>
        <end position="119"/>
    </location>
</feature>
<evidence type="ECO:0000256" key="4">
    <source>
        <dbReference type="SAM" id="Phobius"/>
    </source>
</evidence>
<keyword evidence="2 4" id="KW-1133">Transmembrane helix</keyword>
<sequence length="455" mass="49042">MILTSGSMLSTNEDAEILSRLGIIASNLKSPQTGTNFATGFSSTEQQSLKTDGYLTLTEEEDNGSNLPCVKGISTSVQSITLPNIAVNIHATNFSFLITVLSLAAIGFLIGSLSVYVLFTRINATLLLALSVSGNIVVTFLFGCSKTVLAACLYSLILGCLHGTIFRGGLIVIHGSNASETRSLFAVHASFAIGAVLLSLLSAPLLSGSTTLPDSRPDRLLDNRSLLLHLLTKRYTDFLSNDTYYEKTNSHIPVNETTLKPLKPDHVVGVESLTEPKTEENVQKRKEVELRLKQQDSGQNILPNNASIFPRMIKDETNDNRSKLLVLRRDRSPLPFSTTAALPQSDGGTGLVQSTSASIVPSKRSITELIAASQMAKLEAVPEVSGDGEGNASRWRAYSCIFLLLTSGTELIIGEGLTLYALFTPELFLSQRNGVLLTATFWLGICVVRLSSVLM</sequence>
<evidence type="ECO:0000313" key="6">
    <source>
        <dbReference type="Proteomes" id="UP000271098"/>
    </source>
</evidence>
<dbReference type="EMBL" id="UYRT01086513">
    <property type="protein sequence ID" value="VDN31431.1"/>
    <property type="molecule type" value="Genomic_DNA"/>
</dbReference>
<dbReference type="PANTHER" id="PTHR23121">
    <property type="entry name" value="SODIUM-DEPENDENT GLUCOSE TRANSPORTER 1"/>
    <property type="match status" value="1"/>
</dbReference>
<gene>
    <name evidence="5" type="ORF">GPUH_LOCUS18295</name>
</gene>
<evidence type="ECO:0000256" key="2">
    <source>
        <dbReference type="ARBA" id="ARBA00022989"/>
    </source>
</evidence>
<feature type="transmembrane region" description="Helical" evidence="4">
    <location>
        <begin position="151"/>
        <end position="173"/>
    </location>
</feature>
<keyword evidence="3 4" id="KW-0472">Membrane</keyword>
<name>A0A3P7NKA9_9BILA</name>
<accession>A0A3P7NKA9</accession>
<dbReference type="SUPFAM" id="SSF103473">
    <property type="entry name" value="MFS general substrate transporter"/>
    <property type="match status" value="1"/>
</dbReference>
<evidence type="ECO:0000256" key="1">
    <source>
        <dbReference type="ARBA" id="ARBA00022692"/>
    </source>
</evidence>
<feature type="transmembrane region" description="Helical" evidence="4">
    <location>
        <begin position="401"/>
        <end position="423"/>
    </location>
</feature>
<protein>
    <recommendedName>
        <fullName evidence="7">MFS domain-containing protein</fullName>
    </recommendedName>
</protein>
<feature type="transmembrane region" description="Helical" evidence="4">
    <location>
        <begin position="435"/>
        <end position="454"/>
    </location>
</feature>
<evidence type="ECO:0000313" key="5">
    <source>
        <dbReference type="EMBL" id="VDN31431.1"/>
    </source>
</evidence>
<dbReference type="AlphaFoldDB" id="A0A3P7NKA9"/>